<name>A0A3E2NW34_9SPHI</name>
<dbReference type="InterPro" id="IPR011990">
    <property type="entry name" value="TPR-like_helical_dom_sf"/>
</dbReference>
<dbReference type="GO" id="GO:0005524">
    <property type="term" value="F:ATP binding"/>
    <property type="evidence" value="ECO:0007669"/>
    <property type="project" value="UniProtKB-KW"/>
</dbReference>
<dbReference type="OrthoDB" id="1523170at2"/>
<keyword evidence="4" id="KW-0808">Transferase</keyword>
<evidence type="ECO:0000256" key="8">
    <source>
        <dbReference type="SAM" id="Phobius"/>
    </source>
</evidence>
<dbReference type="Proteomes" id="UP000260823">
    <property type="component" value="Unassembled WGS sequence"/>
</dbReference>
<dbReference type="SUPFAM" id="SSF55874">
    <property type="entry name" value="ATPase domain of HSP90 chaperone/DNA topoisomerase II/histidine kinase"/>
    <property type="match status" value="1"/>
</dbReference>
<dbReference type="AlphaFoldDB" id="A0A3E2NW34"/>
<dbReference type="InterPro" id="IPR036890">
    <property type="entry name" value="HATPase_C_sf"/>
</dbReference>
<comment type="caution">
    <text evidence="10">The sequence shown here is derived from an EMBL/GenBank/DDBJ whole genome shotgun (WGS) entry which is preliminary data.</text>
</comment>
<dbReference type="SMART" id="SM00387">
    <property type="entry name" value="HATPase_c"/>
    <property type="match status" value="1"/>
</dbReference>
<keyword evidence="8" id="KW-0812">Transmembrane</keyword>
<dbReference type="GO" id="GO:0004673">
    <property type="term" value="F:protein histidine kinase activity"/>
    <property type="evidence" value="ECO:0007669"/>
    <property type="project" value="UniProtKB-EC"/>
</dbReference>
<comment type="catalytic activity">
    <reaction evidence="1">
        <text>ATP + protein L-histidine = ADP + protein N-phospho-L-histidine.</text>
        <dbReference type="EC" id="2.7.13.3"/>
    </reaction>
</comment>
<dbReference type="EMBL" id="QWDE01000001">
    <property type="protein sequence ID" value="RFZ85224.1"/>
    <property type="molecule type" value="Genomic_DNA"/>
</dbReference>
<dbReference type="PANTHER" id="PTHR41523">
    <property type="entry name" value="TWO-COMPONENT SYSTEM SENSOR PROTEIN"/>
    <property type="match status" value="1"/>
</dbReference>
<keyword evidence="5" id="KW-0547">Nucleotide-binding</keyword>
<dbReference type="SMART" id="SM00028">
    <property type="entry name" value="TPR"/>
    <property type="match status" value="2"/>
</dbReference>
<proteinExistence type="predicted"/>
<dbReference type="PANTHER" id="PTHR41523:SF8">
    <property type="entry name" value="ETHYLENE RESPONSE SENSOR PROTEIN"/>
    <property type="match status" value="1"/>
</dbReference>
<evidence type="ECO:0000259" key="9">
    <source>
        <dbReference type="SMART" id="SM00387"/>
    </source>
</evidence>
<evidence type="ECO:0000256" key="6">
    <source>
        <dbReference type="ARBA" id="ARBA00022777"/>
    </source>
</evidence>
<accession>A0A3E2NW34</accession>
<evidence type="ECO:0000256" key="2">
    <source>
        <dbReference type="ARBA" id="ARBA00012438"/>
    </source>
</evidence>
<dbReference type="Gene3D" id="3.30.565.10">
    <property type="entry name" value="Histidine kinase-like ATPase, C-terminal domain"/>
    <property type="match status" value="1"/>
</dbReference>
<feature type="transmembrane region" description="Helical" evidence="8">
    <location>
        <begin position="24"/>
        <end position="42"/>
    </location>
</feature>
<feature type="domain" description="Histidine kinase/HSP90-like ATPase" evidence="9">
    <location>
        <begin position="664"/>
        <end position="762"/>
    </location>
</feature>
<keyword evidence="3" id="KW-0597">Phosphoprotein</keyword>
<dbReference type="InterPro" id="IPR011495">
    <property type="entry name" value="Sig_transdc_His_kin_sub2_dim/P"/>
</dbReference>
<sequence length="762" mass="86804">MKPKTSLYRQIITGLQLGRLSPAGSFYGISTYVSALLLLLTLSSRGQALYPMNGSDLKGALKLEKTDTAKIRLYQKLRKFYAGQYLIEQKKVYLDSAIGAIKKAVELSEKDHEDSLKYQSLKYLGLSYIQAGDTLAAKRCQALAERYFLTSRHFDLAIKSWIGFGEAADRMGLYTLGMSSYRKAISLFFKHPAAGNEANIRYHIAQEYFLLKNPAEGEKEALAIVAKFKNKNINLDQANVFLAAYYRTVGDYRRALKYCLASVRDVEKFSEINEPDYYYGELALIYDALGESENCIKYYKKTLELRTKTAIEEEFLFRTAGFIIKNFIKLGKISAALNQFTTLRKEHPPRSPIGKIFDLQNQAYCEDATGKSAIAERLYLRVIDKLTSLQLLGVRSLAYEDLSNFYLTHHRFDEAKMFAEKMGTGSDLFENKRFEFLRFKIDSTRGDDHSALGHYLSFTKLRDSITNESKNRDIAELQLQYETDKKENDIRYLKKSGDLQKKQLKQARLDQNLILGGSSVLLILLVLLYRSYRINKSNTIEIDQKNKVLNLTVGEKDELLKEKEWLIKEVHHRVKNNLQIVMGLLQRQSSFINNKDALSAIKNSEQRMNSVALIHQKLYQSDNVMTVNMAEYIEELLGYLASCFNLDGAIIFQKDIDCIELEVNVAVPVGLILNEAVTNSIKYAFRDRNSGIIKVLLKKAEAHKYLLSVSDNGDGLPANFDLQQIHSMGFNLMKGLSKQIGGNLKIFNKEGLEIRVEFVPCS</sequence>
<dbReference type="Pfam" id="PF13181">
    <property type="entry name" value="TPR_8"/>
    <property type="match status" value="1"/>
</dbReference>
<dbReference type="Pfam" id="PF02518">
    <property type="entry name" value="HATPase_c"/>
    <property type="match status" value="1"/>
</dbReference>
<dbReference type="Gene3D" id="1.25.40.10">
    <property type="entry name" value="Tetratricopeptide repeat domain"/>
    <property type="match status" value="1"/>
</dbReference>
<organism evidence="10 11">
    <name type="scientific">Mucilaginibacter terrenus</name>
    <dbReference type="NCBI Taxonomy" id="2482727"/>
    <lineage>
        <taxon>Bacteria</taxon>
        <taxon>Pseudomonadati</taxon>
        <taxon>Bacteroidota</taxon>
        <taxon>Sphingobacteriia</taxon>
        <taxon>Sphingobacteriales</taxon>
        <taxon>Sphingobacteriaceae</taxon>
        <taxon>Mucilaginibacter</taxon>
    </lineage>
</organism>
<evidence type="ECO:0000256" key="3">
    <source>
        <dbReference type="ARBA" id="ARBA00022553"/>
    </source>
</evidence>
<dbReference type="InterPro" id="IPR003594">
    <property type="entry name" value="HATPase_dom"/>
</dbReference>
<dbReference type="Gene3D" id="3.30.450.20">
    <property type="entry name" value="PAS domain"/>
    <property type="match status" value="1"/>
</dbReference>
<dbReference type="Pfam" id="PF07568">
    <property type="entry name" value="HisKA_2"/>
    <property type="match status" value="1"/>
</dbReference>
<protein>
    <recommendedName>
        <fullName evidence="2">histidine kinase</fullName>
        <ecNumber evidence="2">2.7.13.3</ecNumber>
    </recommendedName>
</protein>
<keyword evidence="6" id="KW-0418">Kinase</keyword>
<evidence type="ECO:0000256" key="5">
    <source>
        <dbReference type="ARBA" id="ARBA00022741"/>
    </source>
</evidence>
<evidence type="ECO:0000256" key="4">
    <source>
        <dbReference type="ARBA" id="ARBA00022679"/>
    </source>
</evidence>
<reference evidence="10 11" key="1">
    <citation type="submission" date="2018-08" db="EMBL/GenBank/DDBJ databases">
        <title>Mucilaginibacter terrae sp. nov., isolated from manganese diggings.</title>
        <authorList>
            <person name="Huang Y."/>
            <person name="Zhou Z."/>
        </authorList>
    </citation>
    <scope>NUCLEOTIDE SEQUENCE [LARGE SCALE GENOMIC DNA]</scope>
    <source>
        <strain evidence="10 11">ZH6</strain>
    </source>
</reference>
<keyword evidence="7" id="KW-0067">ATP-binding</keyword>
<keyword evidence="11" id="KW-1185">Reference proteome</keyword>
<dbReference type="SUPFAM" id="SSF48452">
    <property type="entry name" value="TPR-like"/>
    <property type="match status" value="2"/>
</dbReference>
<evidence type="ECO:0000256" key="7">
    <source>
        <dbReference type="ARBA" id="ARBA00022840"/>
    </source>
</evidence>
<keyword evidence="8" id="KW-1133">Transmembrane helix</keyword>
<keyword evidence="8" id="KW-0472">Membrane</keyword>
<dbReference type="RefSeq" id="WP_117382124.1">
    <property type="nucleotide sequence ID" value="NZ_QWDE01000001.1"/>
</dbReference>
<dbReference type="EC" id="2.7.13.3" evidence="2"/>
<gene>
    <name evidence="10" type="ORF">DYU05_06375</name>
</gene>
<dbReference type="InterPro" id="IPR019734">
    <property type="entry name" value="TPR_rpt"/>
</dbReference>
<evidence type="ECO:0000256" key="1">
    <source>
        <dbReference type="ARBA" id="ARBA00000085"/>
    </source>
</evidence>
<evidence type="ECO:0000313" key="11">
    <source>
        <dbReference type="Proteomes" id="UP000260823"/>
    </source>
</evidence>
<evidence type="ECO:0000313" key="10">
    <source>
        <dbReference type="EMBL" id="RFZ85224.1"/>
    </source>
</evidence>